<evidence type="ECO:0000313" key="2">
    <source>
        <dbReference type="Proteomes" id="UP000181917"/>
    </source>
</evidence>
<dbReference type="RefSeq" id="WP_074703630.1">
    <property type="nucleotide sequence ID" value="NZ_CP018865.1"/>
</dbReference>
<dbReference type="CDD" id="cd00377">
    <property type="entry name" value="ICL_PEPM"/>
    <property type="match status" value="1"/>
</dbReference>
<sequence>MTAAGELRQLLARKQLLRAPGVFDGVSAHVARRAGFHAVYLTGAGTAAFGFGLPDIGLVTQSEMAERARHIVEAAGVPVIADADTGFGSPRNAIRTVHEYEQSGVAAIQLEDQVFPKRCGHLAGKEVVTVDTFLRTLDAALNARRGDTVIIARTDALGPEGLNEGLNRAHRYAAAGADLIFVEAPQTVEQIERIATEVNAPLLFNVVPGGTTPPIDDTRLEELGFAVAIYPGALMMPATTAMLQAAADLTGAAYEAINSPADLFQVVDIDSWKDADA</sequence>
<accession>A0A1H1I0G7</accession>
<gene>
    <name evidence="1" type="ORF">SAMN04489742_4880</name>
</gene>
<dbReference type="Gene3D" id="3.20.20.60">
    <property type="entry name" value="Phosphoenolpyruvate-binding domains"/>
    <property type="match status" value="1"/>
</dbReference>
<evidence type="ECO:0000313" key="1">
    <source>
        <dbReference type="EMBL" id="SDR31194.1"/>
    </source>
</evidence>
<dbReference type="STRING" id="37928.SAMN04489742_4880"/>
<dbReference type="Proteomes" id="UP000181917">
    <property type="component" value="Unassembled WGS sequence"/>
</dbReference>
<organism evidence="1 2">
    <name type="scientific">Crystallibacter crystallopoietes</name>
    <dbReference type="NCBI Taxonomy" id="37928"/>
    <lineage>
        <taxon>Bacteria</taxon>
        <taxon>Bacillati</taxon>
        <taxon>Actinomycetota</taxon>
        <taxon>Actinomycetes</taxon>
        <taxon>Micrococcales</taxon>
        <taxon>Micrococcaceae</taxon>
        <taxon>Crystallibacter</taxon>
    </lineage>
</organism>
<dbReference type="SUPFAM" id="SSF51621">
    <property type="entry name" value="Phosphoenolpyruvate/pyruvate domain"/>
    <property type="match status" value="1"/>
</dbReference>
<dbReference type="GO" id="GO:0016833">
    <property type="term" value="F:oxo-acid-lyase activity"/>
    <property type="evidence" value="ECO:0007669"/>
    <property type="project" value="UniProtKB-ARBA"/>
</dbReference>
<dbReference type="PANTHER" id="PTHR42905:SF5">
    <property type="entry name" value="CARBOXYVINYL-CARBOXYPHOSPHONATE PHOSPHORYLMUTASE, CHLOROPLASTIC"/>
    <property type="match status" value="1"/>
</dbReference>
<dbReference type="InterPro" id="IPR015813">
    <property type="entry name" value="Pyrv/PenolPyrv_kinase-like_dom"/>
</dbReference>
<dbReference type="PANTHER" id="PTHR42905">
    <property type="entry name" value="PHOSPHOENOLPYRUVATE CARBOXYLASE"/>
    <property type="match status" value="1"/>
</dbReference>
<dbReference type="KEGG" id="acry:AC20117_22635"/>
<dbReference type="InterPro" id="IPR040442">
    <property type="entry name" value="Pyrv_kinase-like_dom_sf"/>
</dbReference>
<dbReference type="InterPro" id="IPR039556">
    <property type="entry name" value="ICL/PEPM"/>
</dbReference>
<proteinExistence type="predicted"/>
<dbReference type="Pfam" id="PF13714">
    <property type="entry name" value="PEP_mutase"/>
    <property type="match status" value="1"/>
</dbReference>
<dbReference type="OrthoDB" id="9771433at2"/>
<keyword evidence="2" id="KW-1185">Reference proteome</keyword>
<protein>
    <submittedName>
        <fullName evidence="1">2-Methylisocitrate lyase, PEP mutase family</fullName>
    </submittedName>
</protein>
<name>A0A1H1I0G7_9MICC</name>
<dbReference type="InterPro" id="IPR018523">
    <property type="entry name" value="Isocitrate_lyase_ph_CS"/>
</dbReference>
<dbReference type="AlphaFoldDB" id="A0A1H1I0G7"/>
<dbReference type="PROSITE" id="PS00161">
    <property type="entry name" value="ISOCITRATE_LYASE"/>
    <property type="match status" value="1"/>
</dbReference>
<reference evidence="1 2" key="1">
    <citation type="submission" date="2016-10" db="EMBL/GenBank/DDBJ databases">
        <authorList>
            <person name="de Groot N.N."/>
        </authorList>
    </citation>
    <scope>NUCLEOTIDE SEQUENCE [LARGE SCALE GENOMIC DNA]</scope>
    <source>
        <strain evidence="1 2">DSM 20117</strain>
    </source>
</reference>
<keyword evidence="1" id="KW-0456">Lyase</keyword>
<dbReference type="EMBL" id="FNKH01000003">
    <property type="protein sequence ID" value="SDR31194.1"/>
    <property type="molecule type" value="Genomic_DNA"/>
</dbReference>